<comment type="subunit">
    <text evidence="2 7">Monomer.</text>
</comment>
<evidence type="ECO:0000256" key="5">
    <source>
        <dbReference type="ARBA" id="ARBA00025589"/>
    </source>
</evidence>
<dbReference type="InterPro" id="IPR043502">
    <property type="entry name" value="DNA/RNA_pol_sf"/>
</dbReference>
<keyword evidence="7" id="KW-0234">DNA repair</keyword>
<sequence>MTTQAFLCRDCLAIGKIANSIDRCPTCGSPRVLRHPELLKLSVAHIDCDAFYASVEKRDNPELAGKPVIIGGGTRGVVATCCYIARQSGIRSAMPMFQARKLCPNATIIKPNMAKYVGISRQIRAMMDTLTPLVEPLSIDEAFLDLSGTEAVHRAPPVLVLARLARDIQNVLGITVSVGLSHNKFLAKIASDLDKPRGFAVIGQAETLDFLAPKPISLIYGVGKVLTETLRRDGFVTIGQLQQHPDEDLMRRYGETGARLARLARGQDVRRISSTREEKSVSSETTFNHDLSTFEPLSTELLRLCERLSERLKAKKLTADTVTLKLKSTGFRLRTRARHLMIPTQLANILYETGQQLLAREIDGTAYRLIGIGVSGVHNALQGDPSDLLEPAIARKAAAERAMDHVRGRFGRDAVVRGKLYRPKTEPTGPGPTDETEGKAR</sequence>
<dbReference type="NCBIfam" id="NF002677">
    <property type="entry name" value="PRK02406.1"/>
    <property type="match status" value="1"/>
</dbReference>
<comment type="similarity">
    <text evidence="1 7">Belongs to the DNA polymerase type-Y family.</text>
</comment>
<keyword evidence="7 10" id="KW-0548">Nucleotidyltransferase</keyword>
<keyword evidence="7 10" id="KW-0808">Transferase</keyword>
<dbReference type="InterPro" id="IPR050116">
    <property type="entry name" value="DNA_polymerase-Y"/>
</dbReference>
<dbReference type="NCBIfam" id="NF002751">
    <property type="entry name" value="PRK02794.1"/>
    <property type="match status" value="1"/>
</dbReference>
<evidence type="ECO:0000259" key="9">
    <source>
        <dbReference type="PROSITE" id="PS50173"/>
    </source>
</evidence>
<evidence type="ECO:0000256" key="2">
    <source>
        <dbReference type="ARBA" id="ARBA00011245"/>
    </source>
</evidence>
<protein>
    <recommendedName>
        <fullName evidence="7">DNA polymerase IV</fullName>
        <shortName evidence="7">Pol IV</shortName>
        <ecNumber evidence="7">2.7.7.7</ecNumber>
    </recommendedName>
</protein>
<name>A0ABY7YWS7_9HYPH</name>
<feature type="region of interest" description="Disordered" evidence="8">
    <location>
        <begin position="417"/>
        <end position="441"/>
    </location>
</feature>
<comment type="function">
    <text evidence="5 7">Poorly processive, error-prone DNA polymerase involved in untargeted mutagenesis. Copies undamaged DNA at stalled replication forks, which arise in vivo from mismatched or misaligned primer ends. These misaligned primers can be extended by PolIV. Exhibits no 3'-5' exonuclease (proofreading) activity. May be involved in translesional synthesis, in conjunction with the beta clamp from PolIII.</text>
</comment>
<keyword evidence="7" id="KW-0479">Metal-binding</keyword>
<evidence type="ECO:0000256" key="3">
    <source>
        <dbReference type="ARBA" id="ARBA00022457"/>
    </source>
</evidence>
<dbReference type="Pfam" id="PF11799">
    <property type="entry name" value="IMS_C"/>
    <property type="match status" value="1"/>
</dbReference>
<evidence type="ECO:0000256" key="7">
    <source>
        <dbReference type="HAMAP-Rule" id="MF_01113"/>
    </source>
</evidence>
<dbReference type="SUPFAM" id="SSF56672">
    <property type="entry name" value="DNA/RNA polymerases"/>
    <property type="match status" value="1"/>
</dbReference>
<keyword evidence="11" id="KW-1185">Reference proteome</keyword>
<gene>
    <name evidence="7" type="primary">dinB</name>
    <name evidence="10" type="ORF">PSQ90_15830</name>
</gene>
<evidence type="ECO:0000256" key="1">
    <source>
        <dbReference type="ARBA" id="ARBA00010945"/>
    </source>
</evidence>
<dbReference type="Gene3D" id="3.30.1490.100">
    <property type="entry name" value="DNA polymerase, Y-family, little finger domain"/>
    <property type="match status" value="1"/>
</dbReference>
<feature type="site" description="Substrate discrimination" evidence="7">
    <location>
        <position position="52"/>
    </location>
</feature>
<dbReference type="Proteomes" id="UP001222118">
    <property type="component" value="Chromosome"/>
</dbReference>
<keyword evidence="7" id="KW-0238">DNA-binding</keyword>
<keyword evidence="7" id="KW-0227">DNA damage</keyword>
<dbReference type="Pfam" id="PF00817">
    <property type="entry name" value="IMS"/>
    <property type="match status" value="1"/>
</dbReference>
<evidence type="ECO:0000256" key="8">
    <source>
        <dbReference type="SAM" id="MobiDB-lite"/>
    </source>
</evidence>
<evidence type="ECO:0000256" key="4">
    <source>
        <dbReference type="ARBA" id="ARBA00022932"/>
    </source>
</evidence>
<keyword evidence="4 7" id="KW-0239">DNA-directed DNA polymerase</keyword>
<dbReference type="HAMAP" id="MF_01113">
    <property type="entry name" value="DNApol_IV"/>
    <property type="match status" value="1"/>
</dbReference>
<feature type="domain" description="UmuC" evidence="9">
    <location>
        <begin position="43"/>
        <end position="223"/>
    </location>
</feature>
<dbReference type="EC" id="2.7.7.7" evidence="7"/>
<evidence type="ECO:0000313" key="11">
    <source>
        <dbReference type="Proteomes" id="UP001222118"/>
    </source>
</evidence>
<evidence type="ECO:0000313" key="10">
    <source>
        <dbReference type="EMBL" id="WDR05704.1"/>
    </source>
</evidence>
<keyword evidence="7" id="KW-0963">Cytoplasm</keyword>
<evidence type="ECO:0000256" key="6">
    <source>
        <dbReference type="ARBA" id="ARBA00049244"/>
    </source>
</evidence>
<dbReference type="InterPro" id="IPR043128">
    <property type="entry name" value="Rev_trsase/Diguanyl_cyclase"/>
</dbReference>
<dbReference type="InterPro" id="IPR017961">
    <property type="entry name" value="DNA_pol_Y-fam_little_finger"/>
</dbReference>
<dbReference type="PANTHER" id="PTHR11076">
    <property type="entry name" value="DNA REPAIR POLYMERASE UMUC / TRANSFERASE FAMILY MEMBER"/>
    <property type="match status" value="1"/>
</dbReference>
<organism evidence="10 11">
    <name type="scientific">Devosia rhodophyticola</name>
    <dbReference type="NCBI Taxonomy" id="3026423"/>
    <lineage>
        <taxon>Bacteria</taxon>
        <taxon>Pseudomonadati</taxon>
        <taxon>Pseudomonadota</taxon>
        <taxon>Alphaproteobacteria</taxon>
        <taxon>Hyphomicrobiales</taxon>
        <taxon>Devosiaceae</taxon>
        <taxon>Devosia</taxon>
    </lineage>
</organism>
<feature type="binding site" evidence="7">
    <location>
        <position position="47"/>
    </location>
    <ligand>
        <name>Mg(2+)</name>
        <dbReference type="ChEBI" id="CHEBI:18420"/>
    </ligand>
</feature>
<dbReference type="Gene3D" id="1.10.150.20">
    <property type="entry name" value="5' to 3' exonuclease, C-terminal subdomain"/>
    <property type="match status" value="1"/>
</dbReference>
<dbReference type="Gene3D" id="3.40.1170.60">
    <property type="match status" value="1"/>
</dbReference>
<dbReference type="PANTHER" id="PTHR11076:SF33">
    <property type="entry name" value="DNA POLYMERASE KAPPA"/>
    <property type="match status" value="1"/>
</dbReference>
<dbReference type="InterPro" id="IPR036775">
    <property type="entry name" value="DNA_pol_Y-fam_lit_finger_sf"/>
</dbReference>
<accession>A0ABY7YWS7</accession>
<dbReference type="SUPFAM" id="SSF100879">
    <property type="entry name" value="Lesion bypass DNA polymerase (Y-family), little finger domain"/>
    <property type="match status" value="1"/>
</dbReference>
<dbReference type="GO" id="GO:0003887">
    <property type="term" value="F:DNA-directed DNA polymerase activity"/>
    <property type="evidence" value="ECO:0007669"/>
    <property type="project" value="UniProtKB-EC"/>
</dbReference>
<proteinExistence type="inferred from homology"/>
<feature type="active site" evidence="7">
    <location>
        <position position="141"/>
    </location>
</feature>
<dbReference type="CDD" id="cd03586">
    <property type="entry name" value="PolY_Pol_IV_kappa"/>
    <property type="match status" value="1"/>
</dbReference>
<comment type="catalytic activity">
    <reaction evidence="6 7">
        <text>DNA(n) + a 2'-deoxyribonucleoside 5'-triphosphate = DNA(n+1) + diphosphate</text>
        <dbReference type="Rhea" id="RHEA:22508"/>
        <dbReference type="Rhea" id="RHEA-COMP:17339"/>
        <dbReference type="Rhea" id="RHEA-COMP:17340"/>
        <dbReference type="ChEBI" id="CHEBI:33019"/>
        <dbReference type="ChEBI" id="CHEBI:61560"/>
        <dbReference type="ChEBI" id="CHEBI:173112"/>
        <dbReference type="EC" id="2.7.7.7"/>
    </reaction>
</comment>
<dbReference type="InterPro" id="IPR001126">
    <property type="entry name" value="UmuC"/>
</dbReference>
<keyword evidence="7" id="KW-0235">DNA replication</keyword>
<feature type="binding site" evidence="7">
    <location>
        <position position="140"/>
    </location>
    <ligand>
        <name>Mg(2+)</name>
        <dbReference type="ChEBI" id="CHEBI:18420"/>
    </ligand>
</feature>
<comment type="subcellular location">
    <subcellularLocation>
        <location evidence="7">Cytoplasm</location>
    </subcellularLocation>
</comment>
<dbReference type="EMBL" id="CP118247">
    <property type="protein sequence ID" value="WDR05704.1"/>
    <property type="molecule type" value="Genomic_DNA"/>
</dbReference>
<reference evidence="10 11" key="1">
    <citation type="submission" date="2023-02" db="EMBL/GenBank/DDBJ databases">
        <title>Devosia chondri sp. nov., isolated from the phycosphere of marine algae.</title>
        <authorList>
            <person name="Kim J.M."/>
            <person name="Lee J.K."/>
            <person name="Choi B.J."/>
            <person name="Bayburt H."/>
            <person name="Jeon C.O."/>
        </authorList>
    </citation>
    <scope>NUCLEOTIDE SEQUENCE [LARGE SCALE GENOMIC DNA]</scope>
    <source>
        <strain evidence="10 11">G2-5</strain>
    </source>
</reference>
<dbReference type="InterPro" id="IPR022880">
    <property type="entry name" value="DNApol_IV"/>
</dbReference>
<keyword evidence="3 7" id="KW-0515">Mutator protein</keyword>
<comment type="cofactor">
    <cofactor evidence="7">
        <name>Mg(2+)</name>
        <dbReference type="ChEBI" id="CHEBI:18420"/>
    </cofactor>
    <text evidence="7">Binds 2 magnesium ions per subunit.</text>
</comment>
<keyword evidence="7" id="KW-0460">Magnesium</keyword>
<dbReference type="PROSITE" id="PS50173">
    <property type="entry name" value="UMUC"/>
    <property type="match status" value="1"/>
</dbReference>
<dbReference type="Gene3D" id="3.30.70.270">
    <property type="match status" value="1"/>
</dbReference>